<reference evidence="7" key="1">
    <citation type="submission" date="2021-12" db="EMBL/GenBank/DDBJ databases">
        <title>Prjna785345.</title>
        <authorList>
            <person name="Rujirawat T."/>
            <person name="Krajaejun T."/>
        </authorList>
    </citation>
    <scope>NUCLEOTIDE SEQUENCE</scope>
    <source>
        <strain evidence="7">Pi057C3</strain>
    </source>
</reference>
<organism evidence="7 8">
    <name type="scientific">Pythium insidiosum</name>
    <name type="common">Pythiosis disease agent</name>
    <dbReference type="NCBI Taxonomy" id="114742"/>
    <lineage>
        <taxon>Eukaryota</taxon>
        <taxon>Sar</taxon>
        <taxon>Stramenopiles</taxon>
        <taxon>Oomycota</taxon>
        <taxon>Peronosporomycetes</taxon>
        <taxon>Pythiales</taxon>
        <taxon>Pythiaceae</taxon>
        <taxon>Pythium</taxon>
    </lineage>
</organism>
<evidence type="ECO:0000256" key="4">
    <source>
        <dbReference type="ARBA" id="ARBA00023163"/>
    </source>
</evidence>
<dbReference type="AlphaFoldDB" id="A0AAD5QDK3"/>
<evidence type="ECO:0000256" key="1">
    <source>
        <dbReference type="ARBA" id="ARBA00022473"/>
    </source>
</evidence>
<keyword evidence="3" id="KW-0805">Transcription regulation</keyword>
<feature type="compositionally biased region" description="Basic and acidic residues" evidence="5">
    <location>
        <begin position="456"/>
        <end position="493"/>
    </location>
</feature>
<keyword evidence="1" id="KW-0217">Developmental protein</keyword>
<evidence type="ECO:0000256" key="3">
    <source>
        <dbReference type="ARBA" id="ARBA00023015"/>
    </source>
</evidence>
<dbReference type="InterPro" id="IPR009057">
    <property type="entry name" value="Homeodomain-like_sf"/>
</dbReference>
<feature type="domain" description="HTH psq-type" evidence="6">
    <location>
        <begin position="13"/>
        <end position="51"/>
    </location>
</feature>
<feature type="domain" description="HTH psq-type" evidence="6">
    <location>
        <begin position="231"/>
        <end position="266"/>
    </location>
</feature>
<dbReference type="PANTHER" id="PTHR33215:SF13">
    <property type="entry name" value="PROTEIN DISTAL ANTENNA"/>
    <property type="match status" value="1"/>
</dbReference>
<keyword evidence="2" id="KW-0597">Phosphoprotein</keyword>
<feature type="compositionally biased region" description="Low complexity" evidence="5">
    <location>
        <begin position="196"/>
        <end position="211"/>
    </location>
</feature>
<evidence type="ECO:0000313" key="7">
    <source>
        <dbReference type="EMBL" id="KAJ0406568.1"/>
    </source>
</evidence>
<evidence type="ECO:0000256" key="2">
    <source>
        <dbReference type="ARBA" id="ARBA00022553"/>
    </source>
</evidence>
<feature type="compositionally biased region" description="Polar residues" evidence="5">
    <location>
        <begin position="169"/>
        <end position="178"/>
    </location>
</feature>
<dbReference type="Gene3D" id="1.10.10.60">
    <property type="entry name" value="Homeodomain-like"/>
    <property type="match status" value="2"/>
</dbReference>
<feature type="region of interest" description="Disordered" evidence="5">
    <location>
        <begin position="132"/>
        <end position="219"/>
    </location>
</feature>
<protein>
    <recommendedName>
        <fullName evidence="6">HTH psq-type domain-containing protein</fullName>
    </recommendedName>
</protein>
<name>A0AAD5QDK3_PYTIN</name>
<dbReference type="InterPro" id="IPR051839">
    <property type="entry name" value="RD_transcriptional_regulator"/>
</dbReference>
<evidence type="ECO:0000259" key="6">
    <source>
        <dbReference type="Pfam" id="PF05225"/>
    </source>
</evidence>
<comment type="caution">
    <text evidence="7">The sequence shown here is derived from an EMBL/GenBank/DDBJ whole genome shotgun (WGS) entry which is preliminary data.</text>
</comment>
<dbReference type="Proteomes" id="UP001209570">
    <property type="component" value="Unassembled WGS sequence"/>
</dbReference>
<feature type="compositionally biased region" description="Low complexity" evidence="5">
    <location>
        <begin position="151"/>
        <end position="161"/>
    </location>
</feature>
<sequence length="493" mass="54719">MPRASNVSEEVWAKAIHAVKVQKMSLRQAAQLYGVHHMSLHRRVRGRYPTSMPQSFDIRAYLSPDDEAEVLGVLREQFLHEKRITSDDIRFVVRAISSHGGKRSIPPEFPPSRWIMDFKRAHGFAKLNSYAYPPTNSTSDQEMEDADDTASNNSSYSMQSYQRDDNENARSTNSAEQNSDADKEELGSFTSNGSYEAGVTTGSSSGGSCESGDTEKRSYKLSHTVPPEVWEKAIAAVEQQGMSLRAAAKMYGVHFAALHRRVKKRAQSEQGSGVEGYFSTDDEAGIIRVVVARAELGVLMTFDELMDLVQRAALRNLPDLSIDAARTLMARFQSRNEHSIRHIISDWPLPRLNNLNQNGTAHAHSTANHAHTQHERSQAPSGKRPFTRPAVDHGSAPPRPPPSTIPSSPESSTHNSEGLPQLPALRVSGFSLPPAFLARAHFQGPRTNPNLRPHTANHDDARPSRERTDRGDSERRQQDDEAMARGEEGVMFV</sequence>
<evidence type="ECO:0000313" key="8">
    <source>
        <dbReference type="Proteomes" id="UP001209570"/>
    </source>
</evidence>
<dbReference type="EMBL" id="JAKCXM010000031">
    <property type="protein sequence ID" value="KAJ0406568.1"/>
    <property type="molecule type" value="Genomic_DNA"/>
</dbReference>
<accession>A0AAD5QDK3</accession>
<proteinExistence type="predicted"/>
<dbReference type="PANTHER" id="PTHR33215">
    <property type="entry name" value="PROTEIN DISTAL ANTENNA"/>
    <property type="match status" value="1"/>
</dbReference>
<dbReference type="Pfam" id="PF05225">
    <property type="entry name" value="HTH_psq"/>
    <property type="match status" value="2"/>
</dbReference>
<dbReference type="InterPro" id="IPR007889">
    <property type="entry name" value="HTH_Psq"/>
</dbReference>
<dbReference type="SUPFAM" id="SSF46689">
    <property type="entry name" value="Homeodomain-like"/>
    <property type="match status" value="2"/>
</dbReference>
<feature type="region of interest" description="Disordered" evidence="5">
    <location>
        <begin position="442"/>
        <end position="493"/>
    </location>
</feature>
<keyword evidence="4" id="KW-0804">Transcription</keyword>
<dbReference type="GO" id="GO:0003677">
    <property type="term" value="F:DNA binding"/>
    <property type="evidence" value="ECO:0007669"/>
    <property type="project" value="InterPro"/>
</dbReference>
<feature type="region of interest" description="Disordered" evidence="5">
    <location>
        <begin position="355"/>
        <end position="421"/>
    </location>
</feature>
<gene>
    <name evidence="7" type="ORF">P43SY_004457</name>
</gene>
<feature type="compositionally biased region" description="Low complexity" evidence="5">
    <location>
        <begin position="360"/>
        <end position="370"/>
    </location>
</feature>
<evidence type="ECO:0000256" key="5">
    <source>
        <dbReference type="SAM" id="MobiDB-lite"/>
    </source>
</evidence>
<keyword evidence="8" id="KW-1185">Reference proteome</keyword>